<dbReference type="GO" id="GO:0071949">
    <property type="term" value="F:FAD binding"/>
    <property type="evidence" value="ECO:0007669"/>
    <property type="project" value="InterPro"/>
</dbReference>
<keyword evidence="3" id="KW-0285">Flavoprotein</keyword>
<evidence type="ECO:0000256" key="5">
    <source>
        <dbReference type="ARBA" id="ARBA00022827"/>
    </source>
</evidence>
<keyword evidence="6" id="KW-1015">Disulfide bond</keyword>
<gene>
    <name evidence="13" type="primary">LOC109725288</name>
    <name evidence="10" type="ORF">ACMD2_02749</name>
</gene>
<organism evidence="10 11">
    <name type="scientific">Ananas comosus</name>
    <name type="common">Pineapple</name>
    <name type="synonym">Ananas ananas</name>
    <dbReference type="NCBI Taxonomy" id="4615"/>
    <lineage>
        <taxon>Eukaryota</taxon>
        <taxon>Viridiplantae</taxon>
        <taxon>Streptophyta</taxon>
        <taxon>Embryophyta</taxon>
        <taxon>Tracheophyta</taxon>
        <taxon>Spermatophyta</taxon>
        <taxon>Magnoliopsida</taxon>
        <taxon>Liliopsida</taxon>
        <taxon>Poales</taxon>
        <taxon>Bromeliaceae</taxon>
        <taxon>Bromelioideae</taxon>
        <taxon>Ananas</taxon>
    </lineage>
</organism>
<dbReference type="SUPFAM" id="SSF56176">
    <property type="entry name" value="FAD-binding/transporter-associated domain-like"/>
    <property type="match status" value="1"/>
</dbReference>
<evidence type="ECO:0000256" key="4">
    <source>
        <dbReference type="ARBA" id="ARBA00022729"/>
    </source>
</evidence>
<dbReference type="OrthoDB" id="407275at2759"/>
<name>A0A199V350_ANACO</name>
<evidence type="ECO:0000313" key="13">
    <source>
        <dbReference type="RefSeq" id="XP_020110018.1"/>
    </source>
</evidence>
<dbReference type="InterPro" id="IPR036318">
    <property type="entry name" value="FAD-bd_PCMH-like_sf"/>
</dbReference>
<evidence type="ECO:0000313" key="11">
    <source>
        <dbReference type="Proteomes" id="UP000092600"/>
    </source>
</evidence>
<feature type="domain" description="FAD-binding PCMH-type" evidence="9">
    <location>
        <begin position="80"/>
        <end position="255"/>
    </location>
</feature>
<dbReference type="Gene3D" id="3.40.462.20">
    <property type="match status" value="1"/>
</dbReference>
<evidence type="ECO:0000256" key="1">
    <source>
        <dbReference type="ARBA" id="ARBA00001974"/>
    </source>
</evidence>
<dbReference type="InterPro" id="IPR012951">
    <property type="entry name" value="BBE"/>
</dbReference>
<evidence type="ECO:0000256" key="3">
    <source>
        <dbReference type="ARBA" id="ARBA00022630"/>
    </source>
</evidence>
<protein>
    <submittedName>
        <fullName evidence="13">Berberine bridge enzyme-like 26</fullName>
    </submittedName>
    <submittedName>
        <fullName evidence="10">Tetrahydrocannabinolic acid synthase</fullName>
    </submittedName>
</protein>
<evidence type="ECO:0000256" key="8">
    <source>
        <dbReference type="SAM" id="SignalP"/>
    </source>
</evidence>
<dbReference type="InterPro" id="IPR006094">
    <property type="entry name" value="Oxid_FAD_bind_N"/>
</dbReference>
<dbReference type="Proteomes" id="UP000092600">
    <property type="component" value="Unassembled WGS sequence"/>
</dbReference>
<evidence type="ECO:0000256" key="6">
    <source>
        <dbReference type="ARBA" id="ARBA00023157"/>
    </source>
</evidence>
<dbReference type="InterPro" id="IPR016167">
    <property type="entry name" value="FAD-bd_PCMH_sub1"/>
</dbReference>
<evidence type="ECO:0000313" key="12">
    <source>
        <dbReference type="Proteomes" id="UP000515123"/>
    </source>
</evidence>
<proteinExistence type="inferred from homology"/>
<dbReference type="EMBL" id="LSRQ01003444">
    <property type="protein sequence ID" value="OAY71512.1"/>
    <property type="molecule type" value="Genomic_DNA"/>
</dbReference>
<dbReference type="PROSITE" id="PS51387">
    <property type="entry name" value="FAD_PCMH"/>
    <property type="match status" value="1"/>
</dbReference>
<keyword evidence="4 8" id="KW-0732">Signal</keyword>
<sequence>MGASFSPYFFALVSILFFSTSSNAASSMSKESHESFFRCLLHNSIPHNSIPDNHLYTKNTPSYSALLQSSIQNQRFNETTTPKPFAIVSPTLDTHVQDTVKCSRSNGVELRVRSGGHDYEALSYVAYGVPFVVLDIHNLSAIEINTTHNTAWVQAGATVGELYYRIAEKNATAAFPAGLCLTVGVGGHFSGGGLGTLMRKYGLSADNVIDARLVNANGEILDRESMGEDLFWAIRGGGAASFGVILAYKIRLVYVPATVTVFEKSKKLSDGAPTKLIMKWQEIAYRLDERLFIRSLHSIVSDKNGNRTVNVSLQSLFLGEKEELLNILNESFPELDLKAEDCQEMSWVESTLFFAGYTNGEPLTILLDRAHQNTTYKAKSDFLTKPIPESGWERIWTELINSGEVMVMIVDPYGGKMAEIPESETPFPHRKGSLYNIQHMDFWAGNGPEGDKKHLDWMKRFYKFMTPYVSKNPRAAYLNYRDLDLGRNNIGYTSYHKAKVWGRKYYKRNFKRLALVKAKVDPENFFKNEQSIPPLFQY</sequence>
<feature type="signal peptide" evidence="8">
    <location>
        <begin position="1"/>
        <end position="24"/>
    </location>
</feature>
<evidence type="ECO:0000256" key="7">
    <source>
        <dbReference type="ARBA" id="ARBA00023180"/>
    </source>
</evidence>
<dbReference type="Gene3D" id="3.30.465.10">
    <property type="match status" value="1"/>
</dbReference>
<dbReference type="Pfam" id="PF08031">
    <property type="entry name" value="BBE"/>
    <property type="match status" value="1"/>
</dbReference>
<accession>A0A199V350</accession>
<keyword evidence="12" id="KW-1185">Reference proteome</keyword>
<dbReference type="Pfam" id="PF01565">
    <property type="entry name" value="FAD_binding_4"/>
    <property type="match status" value="1"/>
</dbReference>
<dbReference type="AlphaFoldDB" id="A0A199V350"/>
<dbReference type="Gramene" id="Aco008394.1.mrna1">
    <property type="protein sequence ID" value="Aco008394.1.mrna1.cds1"/>
    <property type="gene ID" value="Aco008394.1.path1"/>
</dbReference>
<reference evidence="13" key="2">
    <citation type="submission" date="2025-04" db="UniProtKB">
        <authorList>
            <consortium name="RefSeq"/>
        </authorList>
    </citation>
    <scope>IDENTIFICATION</scope>
    <source>
        <tissue evidence="13">Leaf</tissue>
    </source>
</reference>
<feature type="chain" id="PRO_5044554513" evidence="8">
    <location>
        <begin position="25"/>
        <end position="538"/>
    </location>
</feature>
<reference evidence="10 11" key="1">
    <citation type="journal article" date="2016" name="DNA Res.">
        <title>The draft genome of MD-2 pineapple using hybrid error correction of long reads.</title>
        <authorList>
            <person name="Redwan R.M."/>
            <person name="Saidin A."/>
            <person name="Kumar S.V."/>
        </authorList>
    </citation>
    <scope>NUCLEOTIDE SEQUENCE [LARGE SCALE GENOMIC DNA]</scope>
    <source>
        <strain evidence="11">cv. MD2</strain>
        <tissue evidence="10">Leaf</tissue>
    </source>
</reference>
<dbReference type="InterPro" id="IPR016169">
    <property type="entry name" value="FAD-bd_PCMH_sub2"/>
</dbReference>
<dbReference type="InterPro" id="IPR016166">
    <property type="entry name" value="FAD-bd_PCMH"/>
</dbReference>
<comment type="similarity">
    <text evidence="2">Belongs to the oxygen-dependent FAD-linked oxidoreductase family.</text>
</comment>
<dbReference type="STRING" id="4615.A0A199V350"/>
<evidence type="ECO:0000259" key="9">
    <source>
        <dbReference type="PROSITE" id="PS51387"/>
    </source>
</evidence>
<keyword evidence="7" id="KW-0325">Glycoprotein</keyword>
<keyword evidence="5" id="KW-0274">FAD</keyword>
<evidence type="ECO:0000313" key="10">
    <source>
        <dbReference type="EMBL" id="OAY71512.1"/>
    </source>
</evidence>
<dbReference type="FunFam" id="3.30.43.10:FF:000004">
    <property type="entry name" value="Berberine bridge enzyme-like 15"/>
    <property type="match status" value="1"/>
</dbReference>
<dbReference type="GO" id="GO:0016491">
    <property type="term" value="F:oxidoreductase activity"/>
    <property type="evidence" value="ECO:0007669"/>
    <property type="project" value="InterPro"/>
</dbReference>
<dbReference type="PANTHER" id="PTHR32448">
    <property type="entry name" value="OS08G0158400 PROTEIN"/>
    <property type="match status" value="1"/>
</dbReference>
<dbReference type="GeneID" id="109725288"/>
<comment type="cofactor">
    <cofactor evidence="1">
        <name>FAD</name>
        <dbReference type="ChEBI" id="CHEBI:57692"/>
    </cofactor>
</comment>
<dbReference type="Proteomes" id="UP000515123">
    <property type="component" value="Linkage group 19"/>
</dbReference>
<dbReference type="RefSeq" id="XP_020110018.1">
    <property type="nucleotide sequence ID" value="XM_020254429.1"/>
</dbReference>
<evidence type="ECO:0000256" key="2">
    <source>
        <dbReference type="ARBA" id="ARBA00005466"/>
    </source>
</evidence>
<dbReference type="Gene3D" id="3.30.43.10">
    <property type="entry name" value="Uridine Diphospho-n-acetylenolpyruvylglucosamine Reductase, domain 2"/>
    <property type="match status" value="1"/>
</dbReference>